<organism evidence="1 2">
    <name type="scientific">Elysia crispata</name>
    <name type="common">lettuce slug</name>
    <dbReference type="NCBI Taxonomy" id="231223"/>
    <lineage>
        <taxon>Eukaryota</taxon>
        <taxon>Metazoa</taxon>
        <taxon>Spiralia</taxon>
        <taxon>Lophotrochozoa</taxon>
        <taxon>Mollusca</taxon>
        <taxon>Gastropoda</taxon>
        <taxon>Heterobranchia</taxon>
        <taxon>Euthyneura</taxon>
        <taxon>Panpulmonata</taxon>
        <taxon>Sacoglossa</taxon>
        <taxon>Placobranchoidea</taxon>
        <taxon>Plakobranchidae</taxon>
        <taxon>Elysia</taxon>
    </lineage>
</organism>
<sequence>MHGSFKTNKPRVFYPNVVCSTADSPRYAVKNGRRAYVCFLAHDWYATDLAGVTTLSTCSHLLFYADSKIMQVTFDADRFISNDISRSLPSKSLSDLGRTKMPADTKDIRSLEKLRDLLHMLDPSKSSETAEKTSSLLRLLRKSSRRHADYYHCIRKWKSNSGPGDIIPHFVKWLRGCVLTHQWGKALKLVEAMSREMTSADSTIWKVGTACLLQMGESKSELLQQFVKQVSTLRSISVVEVLVEFLLHLLTQGNLSEAKELKLDLRKNTKRIGSMKDPKRQVAQTLFEAYQGLILYAQWKQALLSQDQESLELSQDPVHQSSQFSVSVAEPRLLANAAIESLSTVQDKPGVWDIFISRVVEMQVFYGSVETARDLLTDYAYKNANNPNSHRYLYELETSTSNKLELREKYLKDLITLDPCNPLSVELYKIIGEKQPSSVSLLFDYLDYDHCSNDLTVLNLLALRLNDVSKNAMLERVVKDCWEIRSSWWPATVLKDAFSKRSKIPHAEVQTSTNIWQIVDVKRKIYKILRNV</sequence>
<comment type="caution">
    <text evidence="1">The sequence shown here is derived from an EMBL/GenBank/DDBJ whole genome shotgun (WGS) entry which is preliminary data.</text>
</comment>
<name>A0AAE1BBA3_9GAST</name>
<dbReference type="InterPro" id="IPR052669">
    <property type="entry name" value="SL1/TIF-IB_Component"/>
</dbReference>
<dbReference type="PANTHER" id="PTHR32122:SF1">
    <property type="entry name" value="TATA BOX-BINDING PROTEIN-ASSOCIATED FACTOR RNA POLYMERASE I SUBUNIT A"/>
    <property type="match status" value="1"/>
</dbReference>
<gene>
    <name evidence="1" type="ORF">RRG08_001923</name>
</gene>
<dbReference type="GO" id="GO:0000120">
    <property type="term" value="C:RNA polymerase I transcription regulator complex"/>
    <property type="evidence" value="ECO:0007669"/>
    <property type="project" value="InterPro"/>
</dbReference>
<dbReference type="EMBL" id="JAWDGP010000218">
    <property type="protein sequence ID" value="KAK3802660.1"/>
    <property type="molecule type" value="Genomic_DNA"/>
</dbReference>
<dbReference type="Pfam" id="PF14929">
    <property type="entry name" value="TAF1_subA"/>
    <property type="match status" value="1"/>
</dbReference>
<dbReference type="AlphaFoldDB" id="A0AAE1BBA3"/>
<reference evidence="1" key="1">
    <citation type="journal article" date="2023" name="G3 (Bethesda)">
        <title>A reference genome for the long-term kleptoplast-retaining sea slug Elysia crispata morphotype clarki.</title>
        <authorList>
            <person name="Eastman K.E."/>
            <person name="Pendleton A.L."/>
            <person name="Shaikh M.A."/>
            <person name="Suttiyut T."/>
            <person name="Ogas R."/>
            <person name="Tomko P."/>
            <person name="Gavelis G."/>
            <person name="Widhalm J.R."/>
            <person name="Wisecaver J.H."/>
        </authorList>
    </citation>
    <scope>NUCLEOTIDE SEQUENCE</scope>
    <source>
        <strain evidence="1">ECLA1</strain>
    </source>
</reference>
<dbReference type="PANTHER" id="PTHR32122">
    <property type="entry name" value="TATA BOX-BINDING PROTEIN ASSOCIATED FACTOR RNA POLYMERASE I SUBUNIT A"/>
    <property type="match status" value="1"/>
</dbReference>
<evidence type="ECO:0000313" key="1">
    <source>
        <dbReference type="EMBL" id="KAK3802660.1"/>
    </source>
</evidence>
<evidence type="ECO:0000313" key="2">
    <source>
        <dbReference type="Proteomes" id="UP001283361"/>
    </source>
</evidence>
<proteinExistence type="predicted"/>
<dbReference type="InterPro" id="IPR039495">
    <property type="entry name" value="TAF1A"/>
</dbReference>
<dbReference type="Proteomes" id="UP001283361">
    <property type="component" value="Unassembled WGS sequence"/>
</dbReference>
<protein>
    <submittedName>
        <fullName evidence="1">Uncharacterized protein</fullName>
    </submittedName>
</protein>
<accession>A0AAE1BBA3</accession>
<dbReference type="GO" id="GO:0006360">
    <property type="term" value="P:transcription by RNA polymerase I"/>
    <property type="evidence" value="ECO:0007669"/>
    <property type="project" value="InterPro"/>
</dbReference>
<keyword evidence="2" id="KW-1185">Reference proteome</keyword>